<evidence type="ECO:0000256" key="2">
    <source>
        <dbReference type="SAM" id="Phobius"/>
    </source>
</evidence>
<dbReference type="RefSeq" id="WP_257465229.1">
    <property type="nucleotide sequence ID" value="NZ_JANJZT010000025.1"/>
</dbReference>
<protein>
    <submittedName>
        <fullName evidence="5">Cell wall-associated NlpC family hydrolase</fullName>
    </submittedName>
</protein>
<dbReference type="InterPro" id="IPR023346">
    <property type="entry name" value="Lysozyme-like_dom_sf"/>
</dbReference>
<dbReference type="Pfam" id="PF05257">
    <property type="entry name" value="CHAP"/>
    <property type="match status" value="1"/>
</dbReference>
<keyword evidence="5" id="KW-0378">Hydrolase</keyword>
<proteinExistence type="predicted"/>
<comment type="caution">
    <text evidence="5">The sequence shown here is derived from an EMBL/GenBank/DDBJ whole genome shotgun (WGS) entry which is preliminary data.</text>
</comment>
<keyword evidence="2" id="KW-1133">Transmembrane helix</keyword>
<dbReference type="SUPFAM" id="SSF54001">
    <property type="entry name" value="Cysteine proteinases"/>
    <property type="match status" value="1"/>
</dbReference>
<dbReference type="Pfam" id="PF13702">
    <property type="entry name" value="Lysozyme_like"/>
    <property type="match status" value="1"/>
</dbReference>
<evidence type="ECO:0000256" key="1">
    <source>
        <dbReference type="SAM" id="MobiDB-lite"/>
    </source>
</evidence>
<dbReference type="CDD" id="cd16891">
    <property type="entry name" value="CwlT-like"/>
    <property type="match status" value="1"/>
</dbReference>
<feature type="domain" description="Peptidase C51" evidence="3">
    <location>
        <begin position="498"/>
        <end position="583"/>
    </location>
</feature>
<reference evidence="5 6" key="1">
    <citation type="submission" date="2024-06" db="EMBL/GenBank/DDBJ databases">
        <title>Genomic Encyclopedia of Type Strains, Phase IV (KMG-IV): sequencing the most valuable type-strain genomes for metagenomic binning, comparative biology and taxonomic classification.</title>
        <authorList>
            <person name="Goeker M."/>
        </authorList>
    </citation>
    <scope>NUCLEOTIDE SEQUENCE [LARGE SCALE GENOMIC DNA]</scope>
    <source>
        <strain evidence="5 6">DSM 29492</strain>
    </source>
</reference>
<name>A0ABV2M554_9FIRM</name>
<feature type="compositionally biased region" description="Polar residues" evidence="1">
    <location>
        <begin position="143"/>
        <end position="158"/>
    </location>
</feature>
<evidence type="ECO:0000313" key="6">
    <source>
        <dbReference type="Proteomes" id="UP001549106"/>
    </source>
</evidence>
<gene>
    <name evidence="5" type="ORF">ABID24_002858</name>
</gene>
<dbReference type="EMBL" id="JBEPMJ010000024">
    <property type="protein sequence ID" value="MET3751599.1"/>
    <property type="molecule type" value="Genomic_DNA"/>
</dbReference>
<dbReference type="SUPFAM" id="SSF53955">
    <property type="entry name" value="Lysozyme-like"/>
    <property type="match status" value="1"/>
</dbReference>
<keyword evidence="6" id="KW-1185">Reference proteome</keyword>
<keyword evidence="2" id="KW-0812">Transmembrane</keyword>
<organism evidence="5 6">
    <name type="scientific">Blautia caecimuris</name>
    <dbReference type="NCBI Taxonomy" id="1796615"/>
    <lineage>
        <taxon>Bacteria</taxon>
        <taxon>Bacillati</taxon>
        <taxon>Bacillota</taxon>
        <taxon>Clostridia</taxon>
        <taxon>Lachnospirales</taxon>
        <taxon>Lachnospiraceae</taxon>
        <taxon>Blautia</taxon>
    </lineage>
</organism>
<accession>A0ABV2M554</accession>
<keyword evidence="2" id="KW-0472">Membrane</keyword>
<dbReference type="InterPro" id="IPR038765">
    <property type="entry name" value="Papain-like_cys_pep_sf"/>
</dbReference>
<dbReference type="Gene3D" id="1.10.530.10">
    <property type="match status" value="1"/>
</dbReference>
<dbReference type="Gene3D" id="3.90.1720.10">
    <property type="entry name" value="endopeptidase domain like (from Nostoc punctiforme)"/>
    <property type="match status" value="1"/>
</dbReference>
<feature type="domain" description="CwlT-like lysozyme" evidence="4">
    <location>
        <begin position="310"/>
        <end position="473"/>
    </location>
</feature>
<evidence type="ECO:0000259" key="3">
    <source>
        <dbReference type="Pfam" id="PF05257"/>
    </source>
</evidence>
<evidence type="ECO:0000259" key="4">
    <source>
        <dbReference type="Pfam" id="PF13702"/>
    </source>
</evidence>
<feature type="transmembrane region" description="Helical" evidence="2">
    <location>
        <begin position="268"/>
        <end position="296"/>
    </location>
</feature>
<dbReference type="InterPro" id="IPR047194">
    <property type="entry name" value="CwlT-like_lysozyme"/>
</dbReference>
<dbReference type="Proteomes" id="UP001549106">
    <property type="component" value="Unassembled WGS sequence"/>
</dbReference>
<sequence>MADIKTRDAVKGTIKTLDKAAIAGRRMKSAYAKTKDKAEQGYYAEENSPTEYAADKVSHASGRIRDEGIHQFNKQGQKNAQITRENIGKAKDKIADFKAKRAKKDAEQKTMRNKAGQNAMRTIRQDGLQEIQGTASRPAVSATPATSAKTETPQTAANSLIKTRQQGKRTIKTTARNAEKTVKTTAKGTVKATEKGVKTAKATSKTAIKTTEQTAKAAQKTAKASAKAAQKAAQTAKATAKATAEATKATVKATIAAVKAIIAGTKALISALIAGGWIAVMIILIVVLLGCAVSLFGGGSDSISYTPVSAEVKAYTPLIQKYAKQYGIPEYVELIKAVMMQESGGRGLDPMQAAEGSFNKKYPHEPNGIKDPEYSIECGVQELKAALVSAEVENPIDMERIKLALQGYNFGNGYISWAKTNYGGYSYANAVEFSAMQAQRLGWEKYGDTQYPAHVLRYYPYGRAFTSGGNQAIVEVALTQLGNEGGQPYWSWYGFEGRVEWCACFVSWCADQCGYLESGIIPKFSLCSDGVNWFKGKGQWQDKNYEPKAGDLIFFDWGSDGSIDHVGIVEKCENGTVYTVEGNSGDACKQQSYPVGSGSIYGYGCPAY</sequence>
<evidence type="ECO:0000313" key="5">
    <source>
        <dbReference type="EMBL" id="MET3751599.1"/>
    </source>
</evidence>
<feature type="region of interest" description="Disordered" evidence="1">
    <location>
        <begin position="132"/>
        <end position="158"/>
    </location>
</feature>
<dbReference type="GO" id="GO:0016787">
    <property type="term" value="F:hydrolase activity"/>
    <property type="evidence" value="ECO:0007669"/>
    <property type="project" value="UniProtKB-KW"/>
</dbReference>
<dbReference type="InterPro" id="IPR007921">
    <property type="entry name" value="CHAP_dom"/>
</dbReference>